<proteinExistence type="inferred from homology"/>
<dbReference type="Pfam" id="PF01241">
    <property type="entry name" value="PSI_PSAK"/>
    <property type="match status" value="1"/>
</dbReference>
<dbReference type="GO" id="GO:0015979">
    <property type="term" value="P:photosynthesis"/>
    <property type="evidence" value="ECO:0007669"/>
    <property type="project" value="UniProtKB-KW"/>
</dbReference>
<dbReference type="InterPro" id="IPR017493">
    <property type="entry name" value="PSI_PsaK_pln"/>
</dbReference>
<dbReference type="RefSeq" id="XP_013898292.1">
    <property type="nucleotide sequence ID" value="XM_014042838.1"/>
</dbReference>
<evidence type="ECO:0000256" key="8">
    <source>
        <dbReference type="ARBA" id="ARBA00022836"/>
    </source>
</evidence>
<keyword evidence="9" id="KW-0472">Membrane</keyword>
<dbReference type="Gene3D" id="1.10.286.40">
    <property type="entry name" value="Chlorophyll a-b binding protein like"/>
    <property type="match status" value="1"/>
</dbReference>
<evidence type="ECO:0000256" key="9">
    <source>
        <dbReference type="ARBA" id="ARBA00023136"/>
    </source>
</evidence>
<dbReference type="InterPro" id="IPR000549">
    <property type="entry name" value="PSI_PsaG/PsaK"/>
</dbReference>
<evidence type="ECO:0000256" key="5">
    <source>
        <dbReference type="ARBA" id="ARBA00022531"/>
    </source>
</evidence>
<comment type="similarity">
    <text evidence="3">Belongs to the PsaG/PsaK family.</text>
</comment>
<evidence type="ECO:0000256" key="6">
    <source>
        <dbReference type="ARBA" id="ARBA00022640"/>
    </source>
</evidence>
<dbReference type="PROSITE" id="PS01026">
    <property type="entry name" value="PHOTOSYSTEM_I_PSAGK"/>
    <property type="match status" value="1"/>
</dbReference>
<dbReference type="GeneID" id="25741566"/>
<dbReference type="KEGG" id="mng:MNEG_8691"/>
<dbReference type="AlphaFoldDB" id="A0A0D2JIY0"/>
<protein>
    <submittedName>
        <fullName evidence="10">Photosystem I reaction center subunit psaK</fullName>
    </submittedName>
</protein>
<dbReference type="EMBL" id="KK101897">
    <property type="protein sequence ID" value="KIY99272.1"/>
    <property type="molecule type" value="Genomic_DNA"/>
</dbReference>
<dbReference type="GO" id="GO:0009507">
    <property type="term" value="C:chloroplast"/>
    <property type="evidence" value="ECO:0007669"/>
    <property type="project" value="UniProtKB-SubCell"/>
</dbReference>
<evidence type="ECO:0000313" key="11">
    <source>
        <dbReference type="Proteomes" id="UP000054498"/>
    </source>
</evidence>
<dbReference type="InterPro" id="IPR023618">
    <property type="entry name" value="PSI_PsaG/PsaK_dom"/>
</dbReference>
<evidence type="ECO:0000256" key="4">
    <source>
        <dbReference type="ARBA" id="ARBA00022528"/>
    </source>
</evidence>
<evidence type="ECO:0000256" key="1">
    <source>
        <dbReference type="ARBA" id="ARBA00004141"/>
    </source>
</evidence>
<keyword evidence="4" id="KW-0150">Chloroplast</keyword>
<dbReference type="InterPro" id="IPR016370">
    <property type="entry name" value="PSI_PsaG/PsaK_pln"/>
</dbReference>
<dbReference type="Proteomes" id="UP000054498">
    <property type="component" value="Unassembled WGS sequence"/>
</dbReference>
<keyword evidence="11" id="KW-1185">Reference proteome</keyword>
<comment type="subcellular location">
    <subcellularLocation>
        <location evidence="1">Membrane</location>
        <topology evidence="1">Multi-pass membrane protein</topology>
    </subcellularLocation>
    <subcellularLocation>
        <location evidence="2">Plastid</location>
        <location evidence="2">Chloroplast</location>
    </subcellularLocation>
</comment>
<accession>A0A0D2JIY0</accession>
<keyword evidence="7" id="KW-0812">Transmembrane</keyword>
<gene>
    <name evidence="10" type="ORF">MNEG_8691</name>
</gene>
<evidence type="ECO:0000256" key="3">
    <source>
        <dbReference type="ARBA" id="ARBA00006458"/>
    </source>
</evidence>
<dbReference type="NCBIfam" id="TIGR03050">
    <property type="entry name" value="PS_I_psaK_plant"/>
    <property type="match status" value="1"/>
</dbReference>
<dbReference type="PANTHER" id="PTHR34195">
    <property type="entry name" value="PHOTOSYSTEM I REACTION CENTER SUBUNIT V, CHLOROPLASTIC-RELATED"/>
    <property type="match status" value="1"/>
</dbReference>
<dbReference type="PANTHER" id="PTHR34195:SF2">
    <property type="entry name" value="PHOTOSYSTEM I REACTION CENTER SUBUNIT PSAK, CHLOROPLASTIC"/>
    <property type="match status" value="1"/>
</dbReference>
<evidence type="ECO:0000313" key="10">
    <source>
        <dbReference type="EMBL" id="KIY99272.1"/>
    </source>
</evidence>
<evidence type="ECO:0000256" key="2">
    <source>
        <dbReference type="ARBA" id="ARBA00004229"/>
    </source>
</evidence>
<keyword evidence="8" id="KW-0603">Photosystem I</keyword>
<name>A0A0D2JIY0_9CHLO</name>
<keyword evidence="6" id="KW-0934">Plastid</keyword>
<dbReference type="GO" id="GO:0009522">
    <property type="term" value="C:photosystem I"/>
    <property type="evidence" value="ECO:0007669"/>
    <property type="project" value="UniProtKB-KW"/>
</dbReference>
<keyword evidence="5" id="KW-0602">Photosynthesis</keyword>
<dbReference type="OrthoDB" id="1904255at2759"/>
<reference evidence="10 11" key="1">
    <citation type="journal article" date="2013" name="BMC Genomics">
        <title>Reconstruction of the lipid metabolism for the microalga Monoraphidium neglectum from its genome sequence reveals characteristics suitable for biofuel production.</title>
        <authorList>
            <person name="Bogen C."/>
            <person name="Al-Dilaimi A."/>
            <person name="Albersmeier A."/>
            <person name="Wichmann J."/>
            <person name="Grundmann M."/>
            <person name="Rupp O."/>
            <person name="Lauersen K.J."/>
            <person name="Blifernez-Klassen O."/>
            <person name="Kalinowski J."/>
            <person name="Goesmann A."/>
            <person name="Mussgnug J.H."/>
            <person name="Kruse O."/>
        </authorList>
    </citation>
    <scope>NUCLEOTIDE SEQUENCE [LARGE SCALE GENOMIC DNA]</scope>
    <source>
        <strain evidence="10 11">SAG 48.87</strain>
    </source>
</reference>
<sequence length="124" mass="12493">MALAQRTSFAAKTNPSLKVAAPRASRRSVVVRADGFADGFIGSPTNIIMVASTGLTLAAGRLGLAPTVKRGTTAGLKFVERPNAAGIISNDPGGFTIVDTLALGALGHIIGVGLVLGLRANGKI</sequence>
<dbReference type="STRING" id="145388.A0A0D2JIY0"/>
<organism evidence="10 11">
    <name type="scientific">Monoraphidium neglectum</name>
    <dbReference type="NCBI Taxonomy" id="145388"/>
    <lineage>
        <taxon>Eukaryota</taxon>
        <taxon>Viridiplantae</taxon>
        <taxon>Chlorophyta</taxon>
        <taxon>core chlorophytes</taxon>
        <taxon>Chlorophyceae</taxon>
        <taxon>CS clade</taxon>
        <taxon>Sphaeropleales</taxon>
        <taxon>Selenastraceae</taxon>
        <taxon>Monoraphidium</taxon>
    </lineage>
</organism>
<evidence type="ECO:0000256" key="7">
    <source>
        <dbReference type="ARBA" id="ARBA00022692"/>
    </source>
</evidence>